<feature type="signal peptide" evidence="1">
    <location>
        <begin position="1"/>
        <end position="20"/>
    </location>
</feature>
<protein>
    <submittedName>
        <fullName evidence="2">Uncharacterized protein</fullName>
    </submittedName>
</protein>
<dbReference type="EMBL" id="HBUF01019478">
    <property type="protein sequence ID" value="CAG6610754.1"/>
    <property type="molecule type" value="Transcribed_RNA"/>
</dbReference>
<reference evidence="2" key="1">
    <citation type="submission" date="2021-05" db="EMBL/GenBank/DDBJ databases">
        <authorList>
            <person name="Alioto T."/>
            <person name="Alioto T."/>
            <person name="Gomez Garrido J."/>
        </authorList>
    </citation>
    <scope>NUCLEOTIDE SEQUENCE</scope>
</reference>
<sequence length="181" mass="19497">MKAVSFAVLSIFFLAQFSDAASIVTGVNDDVESLVDDITGTEEAITDRAVNLTIKETNGEEESVSKEVQVIYTETFELSGLPKEVEQVERIAVRQPDTGVSIVLKRVSGLVFRVDSIIKKYSKKFLTSLVSGIETKLSLFNNAGGAVLVDVANVKQLVLETVKNTGESVTSLVLSLVPNSV</sequence>
<evidence type="ECO:0000313" key="2">
    <source>
        <dbReference type="EMBL" id="CAG6610754.1"/>
    </source>
</evidence>
<feature type="chain" id="PRO_5036261362" evidence="1">
    <location>
        <begin position="21"/>
        <end position="181"/>
    </location>
</feature>
<organism evidence="2">
    <name type="scientific">Cacopsylla melanoneura</name>
    <dbReference type="NCBI Taxonomy" id="428564"/>
    <lineage>
        <taxon>Eukaryota</taxon>
        <taxon>Metazoa</taxon>
        <taxon>Ecdysozoa</taxon>
        <taxon>Arthropoda</taxon>
        <taxon>Hexapoda</taxon>
        <taxon>Insecta</taxon>
        <taxon>Pterygota</taxon>
        <taxon>Neoptera</taxon>
        <taxon>Paraneoptera</taxon>
        <taxon>Hemiptera</taxon>
        <taxon>Sternorrhyncha</taxon>
        <taxon>Psylloidea</taxon>
        <taxon>Psyllidae</taxon>
        <taxon>Psyllinae</taxon>
        <taxon>Cacopsylla</taxon>
    </lineage>
</organism>
<name>A0A8D8LHF7_9HEMI</name>
<keyword evidence="1" id="KW-0732">Signal</keyword>
<dbReference type="EMBL" id="HBUF01667283">
    <property type="protein sequence ID" value="CAG6789908.1"/>
    <property type="molecule type" value="Transcribed_RNA"/>
</dbReference>
<dbReference type="AlphaFoldDB" id="A0A8D8LHF7"/>
<accession>A0A8D8LHF7</accession>
<proteinExistence type="predicted"/>
<evidence type="ECO:0000256" key="1">
    <source>
        <dbReference type="SAM" id="SignalP"/>
    </source>
</evidence>